<proteinExistence type="predicted"/>
<evidence type="ECO:0000259" key="2">
    <source>
        <dbReference type="Pfam" id="PF01979"/>
    </source>
</evidence>
<dbReference type="InterPro" id="IPR011059">
    <property type="entry name" value="Metal-dep_hydrolase_composite"/>
</dbReference>
<evidence type="ECO:0000256" key="1">
    <source>
        <dbReference type="SAM" id="SignalP"/>
    </source>
</evidence>
<evidence type="ECO:0000313" key="3">
    <source>
        <dbReference type="EMBL" id="MDT0630629.1"/>
    </source>
</evidence>
<dbReference type="Proteomes" id="UP001267426">
    <property type="component" value="Unassembled WGS sequence"/>
</dbReference>
<dbReference type="SUPFAM" id="SSF51556">
    <property type="entry name" value="Metallo-dependent hydrolases"/>
    <property type="match status" value="1"/>
</dbReference>
<feature type="chain" id="PRO_5046353753" evidence="1">
    <location>
        <begin position="20"/>
        <end position="452"/>
    </location>
</feature>
<feature type="domain" description="Amidohydrolase-related" evidence="2">
    <location>
        <begin position="314"/>
        <end position="408"/>
    </location>
</feature>
<comment type="caution">
    <text evidence="3">The sequence shown here is derived from an EMBL/GenBank/DDBJ whole genome shotgun (WGS) entry which is preliminary data.</text>
</comment>
<dbReference type="InterPro" id="IPR051781">
    <property type="entry name" value="Metallo-dep_Hydrolase"/>
</dbReference>
<name>A0ABU3BMV1_9BACT</name>
<protein>
    <submittedName>
        <fullName evidence="3">Amidohydrolase family protein</fullName>
    </submittedName>
</protein>
<dbReference type="InterPro" id="IPR006680">
    <property type="entry name" value="Amidohydro-rel"/>
</dbReference>
<organism evidence="3 4">
    <name type="scientific">Rubrivirga litoralis</name>
    <dbReference type="NCBI Taxonomy" id="3075598"/>
    <lineage>
        <taxon>Bacteria</taxon>
        <taxon>Pseudomonadati</taxon>
        <taxon>Rhodothermota</taxon>
        <taxon>Rhodothermia</taxon>
        <taxon>Rhodothermales</taxon>
        <taxon>Rubricoccaceae</taxon>
        <taxon>Rubrivirga</taxon>
    </lineage>
</organism>
<dbReference type="PANTHER" id="PTHR43135:SF3">
    <property type="entry name" value="ALPHA-D-RIBOSE 1-METHYLPHOSPHONATE 5-TRIPHOSPHATE DIPHOSPHATASE"/>
    <property type="match status" value="1"/>
</dbReference>
<keyword evidence="4" id="KW-1185">Reference proteome</keyword>
<dbReference type="EMBL" id="JAVRHT010000003">
    <property type="protein sequence ID" value="MDT0630629.1"/>
    <property type="molecule type" value="Genomic_DNA"/>
</dbReference>
<sequence length="452" mass="48619">MRTLLALLLAATAWGGVAAQTPLDLPPADARGDVLLRGGTVHTVTNGTIENADVLVRDGTIAAVGQGLDAPRGVRVVDVAGRHVTPGIIDAHSHIALSSVNEATNAVVAEVQMRDALDPADVGIYRALAGGVTTIHTMHGSANPVGGENETIKLRWGTLDPDGMLFEGAPRTIKFALGENPTRVHGRGRGVRPATRMGVEQVYREAFTDARAYAAAQAEAERAGRPLPPYNRRLETLAGILAGDVLVHSHSYRADEILMLMEVFRDFGIDRLTFQHGNEAFKVAPELAAFGAGASVFSDWGSYKFEVYYSTAYNAAVLVRNGVRTSVNSDDAGLIRYLYHEAAKTQRYGDLSDDEALALVTINPAWQLGIDDRVGSIEVGKDADLAVFAEHPLSIYTRVDMTFVDGVPRFDRARDGDDQRVFVDPNEEVAEVLLGGHTESCMRGVHLSDLAQ</sequence>
<feature type="signal peptide" evidence="1">
    <location>
        <begin position="1"/>
        <end position="19"/>
    </location>
</feature>
<dbReference type="InterPro" id="IPR032466">
    <property type="entry name" value="Metal_Hydrolase"/>
</dbReference>
<dbReference type="Pfam" id="PF01979">
    <property type="entry name" value="Amidohydro_1"/>
    <property type="match status" value="1"/>
</dbReference>
<dbReference type="SUPFAM" id="SSF51338">
    <property type="entry name" value="Composite domain of metallo-dependent hydrolases"/>
    <property type="match status" value="1"/>
</dbReference>
<evidence type="ECO:0000313" key="4">
    <source>
        <dbReference type="Proteomes" id="UP001267426"/>
    </source>
</evidence>
<keyword evidence="1" id="KW-0732">Signal</keyword>
<gene>
    <name evidence="3" type="ORF">RM540_02615</name>
</gene>
<dbReference type="RefSeq" id="WP_311661865.1">
    <property type="nucleotide sequence ID" value="NZ_JAVRHT010000003.1"/>
</dbReference>
<dbReference type="PANTHER" id="PTHR43135">
    <property type="entry name" value="ALPHA-D-RIBOSE 1-METHYLPHOSPHONATE 5-TRIPHOSPHATE DIPHOSPHATASE"/>
    <property type="match status" value="1"/>
</dbReference>
<dbReference type="Gene3D" id="3.20.20.140">
    <property type="entry name" value="Metal-dependent hydrolases"/>
    <property type="match status" value="1"/>
</dbReference>
<accession>A0ABU3BMV1</accession>
<reference evidence="3 4" key="1">
    <citation type="submission" date="2023-09" db="EMBL/GenBank/DDBJ databases">
        <authorList>
            <person name="Rey-Velasco X."/>
        </authorList>
    </citation>
    <scope>NUCLEOTIDE SEQUENCE [LARGE SCALE GENOMIC DNA]</scope>
    <source>
        <strain evidence="3 4">F394</strain>
    </source>
</reference>